<dbReference type="GO" id="GO:0016887">
    <property type="term" value="F:ATP hydrolysis activity"/>
    <property type="evidence" value="ECO:0007669"/>
    <property type="project" value="TreeGrafter"/>
</dbReference>
<evidence type="ECO:0000313" key="4">
    <source>
        <dbReference type="EMBL" id="PFG30864.1"/>
    </source>
</evidence>
<comment type="caution">
    <text evidence="4">The sequence shown here is derived from an EMBL/GenBank/DDBJ whole genome shotgun (WGS) entry which is preliminary data.</text>
</comment>
<dbReference type="PANTHER" id="PTHR43384:SF6">
    <property type="entry name" value="SEPTUM SITE-DETERMINING PROTEIN MIND HOMOLOG, CHLOROPLASTIC"/>
    <property type="match status" value="1"/>
</dbReference>
<evidence type="ECO:0000256" key="2">
    <source>
        <dbReference type="ARBA" id="ARBA00022840"/>
    </source>
</evidence>
<dbReference type="GO" id="GO:0051782">
    <property type="term" value="P:negative regulation of cell division"/>
    <property type="evidence" value="ECO:0007669"/>
    <property type="project" value="TreeGrafter"/>
</dbReference>
<evidence type="ECO:0000256" key="3">
    <source>
        <dbReference type="SAM" id="MobiDB-lite"/>
    </source>
</evidence>
<protein>
    <submittedName>
        <fullName evidence="4">Cellulose biosynthesis protein BcsQ</fullName>
    </submittedName>
</protein>
<keyword evidence="5" id="KW-1185">Reference proteome</keyword>
<dbReference type="Proteomes" id="UP000221369">
    <property type="component" value="Unassembled WGS sequence"/>
</dbReference>
<reference evidence="4 5" key="1">
    <citation type="submission" date="2017-10" db="EMBL/GenBank/DDBJ databases">
        <title>Sequencing the genomes of 1000 actinobacteria strains.</title>
        <authorList>
            <person name="Klenk H.-P."/>
        </authorList>
    </citation>
    <scope>NUCLEOTIDE SEQUENCE [LARGE SCALE GENOMIC DNA]</scope>
    <source>
        <strain evidence="4 5">DSM 21798</strain>
    </source>
</reference>
<proteinExistence type="predicted"/>
<dbReference type="Gene3D" id="3.40.50.300">
    <property type="entry name" value="P-loop containing nucleotide triphosphate hydrolases"/>
    <property type="match status" value="1"/>
</dbReference>
<dbReference type="GO" id="GO:0005829">
    <property type="term" value="C:cytosol"/>
    <property type="evidence" value="ECO:0007669"/>
    <property type="project" value="TreeGrafter"/>
</dbReference>
<feature type="region of interest" description="Disordered" evidence="3">
    <location>
        <begin position="383"/>
        <end position="419"/>
    </location>
</feature>
<keyword evidence="1" id="KW-0547">Nucleotide-binding</keyword>
<dbReference type="InterPro" id="IPR027417">
    <property type="entry name" value="P-loop_NTPase"/>
</dbReference>
<dbReference type="InterPro" id="IPR033756">
    <property type="entry name" value="YlxH/NBP35"/>
</dbReference>
<dbReference type="InterPro" id="IPR050625">
    <property type="entry name" value="ParA/MinD_ATPase"/>
</dbReference>
<dbReference type="AlphaFoldDB" id="A0A2A9DWB3"/>
<organism evidence="4 5">
    <name type="scientific">Paramicrobacterium agarici</name>
    <dbReference type="NCBI Taxonomy" id="630514"/>
    <lineage>
        <taxon>Bacteria</taxon>
        <taxon>Bacillati</taxon>
        <taxon>Actinomycetota</taxon>
        <taxon>Actinomycetes</taxon>
        <taxon>Micrococcales</taxon>
        <taxon>Microbacteriaceae</taxon>
        <taxon>Paramicrobacterium</taxon>
    </lineage>
</organism>
<evidence type="ECO:0000256" key="1">
    <source>
        <dbReference type="ARBA" id="ARBA00022741"/>
    </source>
</evidence>
<name>A0A2A9DWB3_9MICO</name>
<dbReference type="GO" id="GO:0009898">
    <property type="term" value="C:cytoplasmic side of plasma membrane"/>
    <property type="evidence" value="ECO:0007669"/>
    <property type="project" value="TreeGrafter"/>
</dbReference>
<dbReference type="GO" id="GO:0005524">
    <property type="term" value="F:ATP binding"/>
    <property type="evidence" value="ECO:0007669"/>
    <property type="project" value="UniProtKB-KW"/>
</dbReference>
<dbReference type="PANTHER" id="PTHR43384">
    <property type="entry name" value="SEPTUM SITE-DETERMINING PROTEIN MIND HOMOLOG, CHLOROPLASTIC-RELATED"/>
    <property type="match status" value="1"/>
</dbReference>
<gene>
    <name evidence="4" type="ORF">ATJ78_1806</name>
</gene>
<dbReference type="Pfam" id="PF10609">
    <property type="entry name" value="ParA"/>
    <property type="match status" value="1"/>
</dbReference>
<accession>A0A2A9DWB3</accession>
<dbReference type="RefSeq" id="WP_098407275.1">
    <property type="nucleotide sequence ID" value="NZ_PDJE01000001.1"/>
</dbReference>
<dbReference type="EMBL" id="PDJE01000001">
    <property type="protein sequence ID" value="PFG30864.1"/>
    <property type="molecule type" value="Genomic_DNA"/>
</dbReference>
<dbReference type="SUPFAM" id="SSF52540">
    <property type="entry name" value="P-loop containing nucleoside triphosphate hydrolases"/>
    <property type="match status" value="1"/>
</dbReference>
<sequence length="419" mass="44616">MTRLVLAVSRETEERILEPVLERGHDVLARLGPLDDVAEIVARTRPDALLADGDVMSEELLARCDDCGCRAVAVCSDEGQRRHVSRLGLREHVDSHASIAQLEAAIAGPDVSTATAERSRGIVTSVWGPAGAPGRTTLAISLSVELAALGARVCLIDADTWGASVAQMLGMLDESPGFAAACRLAGHGALTHDELDRISERYPVADGSLVVLTGLTRASRWPELTTSRVTDTVETCRQWVDHVVIDTGFSLESDEEISSDLFAPRRNAATLAALRASDRVMAVGRADPVGISRYLRQHAELLEVVAGIPVHTVMNRVRSGPIGVAPAGQIASTLQRFGGIEKPTMIANDDRAADAALLEGRSLREVAPRSPAGAAIASLARSMMPEAATPATRRERRARSAPTQHPRAWRLSGRATSSP</sequence>
<keyword evidence="2" id="KW-0067">ATP-binding</keyword>
<evidence type="ECO:0000313" key="5">
    <source>
        <dbReference type="Proteomes" id="UP000221369"/>
    </source>
</evidence>